<proteinExistence type="predicted"/>
<accession>A0A9P9IDP6</accession>
<gene>
    <name evidence="1" type="ORF">B0J11DRAFT_115282</name>
</gene>
<evidence type="ECO:0000313" key="2">
    <source>
        <dbReference type="Proteomes" id="UP000700596"/>
    </source>
</evidence>
<comment type="caution">
    <text evidence="1">The sequence shown here is derived from an EMBL/GenBank/DDBJ whole genome shotgun (WGS) entry which is preliminary data.</text>
</comment>
<sequence>MGTESGRCRCEWLRRGKLAMLCDGCLRSDAFNGGLLPPCCHSVLPLPLSSLPLLSSGPANWDLSFSSFNQSLRSAATRPYFQYKRSSSINSLSYIIHHTPPNLLHPGLSLSSLSSSSSPSPSSFYIVQESAAVSPSIVKGSSAVLAHHLPLALHCHHGSIIAVASDASKFFLTTTTTTATYLHTPSVGTIYLFRPRLHLFSLRSAHLPPISGPVPLRCCCCCSGCYCCCRTQASPHSFTSCWLFGSRASPPLPSSCASQVAVCSSVVPGLRCTALPRFYHCRTLARPRQPIPSFAPGLQVFTIRPCSAAPASV</sequence>
<protein>
    <submittedName>
        <fullName evidence="1">Uncharacterized protein</fullName>
    </submittedName>
</protein>
<dbReference type="Proteomes" id="UP000700596">
    <property type="component" value="Unassembled WGS sequence"/>
</dbReference>
<dbReference type="EMBL" id="JAGMWT010000015">
    <property type="protein sequence ID" value="KAH7116014.1"/>
    <property type="molecule type" value="Genomic_DNA"/>
</dbReference>
<organism evidence="1 2">
    <name type="scientific">Dendryphion nanum</name>
    <dbReference type="NCBI Taxonomy" id="256645"/>
    <lineage>
        <taxon>Eukaryota</taxon>
        <taxon>Fungi</taxon>
        <taxon>Dikarya</taxon>
        <taxon>Ascomycota</taxon>
        <taxon>Pezizomycotina</taxon>
        <taxon>Dothideomycetes</taxon>
        <taxon>Pleosporomycetidae</taxon>
        <taxon>Pleosporales</taxon>
        <taxon>Torulaceae</taxon>
        <taxon>Dendryphion</taxon>
    </lineage>
</organism>
<name>A0A9P9IDP6_9PLEO</name>
<dbReference type="AlphaFoldDB" id="A0A9P9IDP6"/>
<keyword evidence="2" id="KW-1185">Reference proteome</keyword>
<evidence type="ECO:0000313" key="1">
    <source>
        <dbReference type="EMBL" id="KAH7116014.1"/>
    </source>
</evidence>
<reference evidence="1" key="1">
    <citation type="journal article" date="2021" name="Nat. Commun.">
        <title>Genetic determinants of endophytism in the Arabidopsis root mycobiome.</title>
        <authorList>
            <person name="Mesny F."/>
            <person name="Miyauchi S."/>
            <person name="Thiergart T."/>
            <person name="Pickel B."/>
            <person name="Atanasova L."/>
            <person name="Karlsson M."/>
            <person name="Huettel B."/>
            <person name="Barry K.W."/>
            <person name="Haridas S."/>
            <person name="Chen C."/>
            <person name="Bauer D."/>
            <person name="Andreopoulos W."/>
            <person name="Pangilinan J."/>
            <person name="LaButti K."/>
            <person name="Riley R."/>
            <person name="Lipzen A."/>
            <person name="Clum A."/>
            <person name="Drula E."/>
            <person name="Henrissat B."/>
            <person name="Kohler A."/>
            <person name="Grigoriev I.V."/>
            <person name="Martin F.M."/>
            <person name="Hacquard S."/>
        </authorList>
    </citation>
    <scope>NUCLEOTIDE SEQUENCE</scope>
    <source>
        <strain evidence="1">MPI-CAGE-CH-0243</strain>
    </source>
</reference>